<dbReference type="Proteomes" id="UP000321899">
    <property type="component" value="Unassembled WGS sequence"/>
</dbReference>
<keyword evidence="4" id="KW-1185">Reference proteome</keyword>
<dbReference type="Pfam" id="PF20256">
    <property type="entry name" value="MoCoBD_2"/>
    <property type="match status" value="1"/>
</dbReference>
<name>A0A5S5MDX9_9BACT</name>
<dbReference type="InterPro" id="IPR046867">
    <property type="entry name" value="AldOxase/xan_DH_MoCoBD2"/>
</dbReference>
<accession>A0A5S5MDX9</accession>
<organism evidence="3 4">
    <name type="scientific">Desulfobotulus mexicanus</name>
    <dbReference type="NCBI Taxonomy" id="2586642"/>
    <lineage>
        <taxon>Bacteria</taxon>
        <taxon>Pseudomonadati</taxon>
        <taxon>Thermodesulfobacteriota</taxon>
        <taxon>Desulfobacteria</taxon>
        <taxon>Desulfobacterales</taxon>
        <taxon>Desulfobacteraceae</taxon>
        <taxon>Desulfobotulus</taxon>
    </lineage>
</organism>
<evidence type="ECO:0000259" key="2">
    <source>
        <dbReference type="SMART" id="SM01008"/>
    </source>
</evidence>
<evidence type="ECO:0000313" key="4">
    <source>
        <dbReference type="Proteomes" id="UP000321899"/>
    </source>
</evidence>
<protein>
    <submittedName>
        <fullName evidence="3">Xanthine dehydrogenase family protein</fullName>
    </submittedName>
</protein>
<evidence type="ECO:0000256" key="1">
    <source>
        <dbReference type="SAM" id="MobiDB-lite"/>
    </source>
</evidence>
<dbReference type="Pfam" id="PF02738">
    <property type="entry name" value="MoCoBD_1"/>
    <property type="match status" value="1"/>
</dbReference>
<dbReference type="PANTHER" id="PTHR11908:SF157">
    <property type="entry name" value="XANTHINE DEHYDROGENASE SUBUNIT D-RELATED"/>
    <property type="match status" value="1"/>
</dbReference>
<dbReference type="SUPFAM" id="SSF54665">
    <property type="entry name" value="CO dehydrogenase molybdoprotein N-domain-like"/>
    <property type="match status" value="1"/>
</dbReference>
<reference evidence="3 4" key="1">
    <citation type="submission" date="2019-06" db="EMBL/GenBank/DDBJ databases">
        <title>Desulfobotulus mexicanus sp. nov., a novel sulfate-reducing bacterium isolated from the sediment of an alkaline crater lake in Mexico.</title>
        <authorList>
            <person name="Hirschler-Rea A."/>
        </authorList>
    </citation>
    <scope>NUCLEOTIDE SEQUENCE [LARGE SCALE GENOMIC DNA]</scope>
    <source>
        <strain evidence="3 4">PAR22N</strain>
    </source>
</reference>
<evidence type="ECO:0000313" key="3">
    <source>
        <dbReference type="EMBL" id="TYT73890.1"/>
    </source>
</evidence>
<dbReference type="GO" id="GO:0005506">
    <property type="term" value="F:iron ion binding"/>
    <property type="evidence" value="ECO:0007669"/>
    <property type="project" value="InterPro"/>
</dbReference>
<dbReference type="InterPro" id="IPR000674">
    <property type="entry name" value="Ald_Oxase/Xan_DH_a/b"/>
</dbReference>
<dbReference type="InterPro" id="IPR008274">
    <property type="entry name" value="AldOxase/xan_DH_MoCoBD1"/>
</dbReference>
<dbReference type="GO" id="GO:0016491">
    <property type="term" value="F:oxidoreductase activity"/>
    <property type="evidence" value="ECO:0007669"/>
    <property type="project" value="InterPro"/>
</dbReference>
<dbReference type="EMBL" id="VDMB01000018">
    <property type="protein sequence ID" value="TYT73890.1"/>
    <property type="molecule type" value="Genomic_DNA"/>
</dbReference>
<dbReference type="InterPro" id="IPR016208">
    <property type="entry name" value="Ald_Oxase/xanthine_DH-like"/>
</dbReference>
<feature type="region of interest" description="Disordered" evidence="1">
    <location>
        <begin position="1"/>
        <end position="28"/>
    </location>
</feature>
<dbReference type="OrthoDB" id="9775084at2"/>
<dbReference type="Pfam" id="PF01315">
    <property type="entry name" value="Ald_Xan_dh_C"/>
    <property type="match status" value="1"/>
</dbReference>
<dbReference type="Gene3D" id="3.90.1170.50">
    <property type="entry name" value="Aldehyde oxidase/xanthine dehydrogenase, a/b hammerhead"/>
    <property type="match status" value="1"/>
</dbReference>
<dbReference type="InterPro" id="IPR037165">
    <property type="entry name" value="AldOxase/xan_DH_Mopterin-bd_sf"/>
</dbReference>
<comment type="caution">
    <text evidence="3">The sequence shown here is derived from an EMBL/GenBank/DDBJ whole genome shotgun (WGS) entry which is preliminary data.</text>
</comment>
<dbReference type="PANTHER" id="PTHR11908">
    <property type="entry name" value="XANTHINE DEHYDROGENASE"/>
    <property type="match status" value="1"/>
</dbReference>
<dbReference type="SMART" id="SM01008">
    <property type="entry name" value="Ald_Xan_dh_C"/>
    <property type="match status" value="1"/>
</dbReference>
<dbReference type="SUPFAM" id="SSF56003">
    <property type="entry name" value="Molybdenum cofactor-binding domain"/>
    <property type="match status" value="1"/>
</dbReference>
<gene>
    <name evidence="3" type="ORF">FIM25_12690</name>
</gene>
<dbReference type="AlphaFoldDB" id="A0A5S5MDX9"/>
<dbReference type="InterPro" id="IPR036856">
    <property type="entry name" value="Ald_Oxase/Xan_DH_a/b_sf"/>
</dbReference>
<proteinExistence type="predicted"/>
<feature type="domain" description="Aldehyde oxidase/xanthine dehydrogenase a/b hammerhead" evidence="2">
    <location>
        <begin position="34"/>
        <end position="140"/>
    </location>
</feature>
<dbReference type="Gene3D" id="3.30.365.10">
    <property type="entry name" value="Aldehyde oxidase/xanthine dehydrogenase, molybdopterin binding domain"/>
    <property type="match status" value="4"/>
</dbReference>
<sequence>MPTQIPGTATESPSRSPMTIGHPLPRGDARAKACGREPYAADLFPENLLLAQALRSGLPCGRLLELELEEARQIPGIVAILTAKDVPGSNRQGIIHKDMPVLVEDHIRYCGDPLALIIADNKEAIRSAMACIRIHTEPSPGVFDLDEAMAENAPLVHEDKPGNMLAKATIQKGEPDFDACAAVVEGWFETPVQAHGFLETEAGTACLLEDGTLRMEVSTQSPFRDRFEISHALGIPFMQVHIHAPSLGGGFGGKDGATVQCLLGLAALHCPGRSVKMLWEREESFVAGYKRHACRMHYRLGALADGSLHSLHARLWYDTGAYAHLGPEVMELGMEHAAGPYRIPHTLTEGFCVHTHTPTGGAMRAFGVCQVSFTFESMMDMLAEKLEQDPLDLRLRNALHRGDTNGAGVLLESSTSLAACLEGIRNHPLWQTRRQWQKEAPPFCIRGTGLAAVFNAAGYGGGVRDAAIAKIEMDVKGHFIVHNAVTDMGQGNSSAFLQIAGHILRQSAEALRVRQPDTRSAYPSGSSSAGRTTYTFGKALISACEELASRLINRAGLILFLHNDEGLVLEPGRVRHEPSGRSVSLEQLASFMSLEERVCLGQFIAPVCRDVPDTSKGFFIGFPHVIFGYGAHLARVEVDTLTGRVQVKDYLALTDGGAVLNPSMFDQQVQGGVAQGIGYALYEDFITEKGVVKTKDFTTYLMPGSLDLPDILSLAPPVEEEESGPFGMKGIGEVAMNGPLPAIANALRDAGCRRIHKAPILAEAVLGSLENR</sequence>
<dbReference type="RefSeq" id="WP_139449911.1">
    <property type="nucleotide sequence ID" value="NZ_VDMB01000018.1"/>
</dbReference>
<feature type="compositionally biased region" description="Polar residues" evidence="1">
    <location>
        <begin position="1"/>
        <end position="17"/>
    </location>
</feature>